<comment type="caution">
    <text evidence="2">The sequence shown here is derived from an EMBL/GenBank/DDBJ whole genome shotgun (WGS) entry which is preliminary data.</text>
</comment>
<protein>
    <submittedName>
        <fullName evidence="2">Uncharacterized protein</fullName>
    </submittedName>
</protein>
<evidence type="ECO:0000313" key="2">
    <source>
        <dbReference type="EMBL" id="KAE8732819.1"/>
    </source>
</evidence>
<feature type="compositionally biased region" description="Basic and acidic residues" evidence="1">
    <location>
        <begin position="214"/>
        <end position="223"/>
    </location>
</feature>
<feature type="region of interest" description="Disordered" evidence="1">
    <location>
        <begin position="199"/>
        <end position="223"/>
    </location>
</feature>
<feature type="compositionally biased region" description="Low complexity" evidence="1">
    <location>
        <begin position="119"/>
        <end position="131"/>
    </location>
</feature>
<reference evidence="2" key="1">
    <citation type="submission" date="2019-09" db="EMBL/GenBank/DDBJ databases">
        <title>Draft genome information of white flower Hibiscus syriacus.</title>
        <authorList>
            <person name="Kim Y.-M."/>
        </authorList>
    </citation>
    <scope>NUCLEOTIDE SEQUENCE [LARGE SCALE GENOMIC DNA]</scope>
    <source>
        <strain evidence="2">YM2019G1</strain>
    </source>
</reference>
<dbReference type="AlphaFoldDB" id="A0A6A3D0F0"/>
<gene>
    <name evidence="2" type="ORF">F3Y22_tig00001728pilonHSYRG00114</name>
</gene>
<accession>A0A6A3D0F0</accession>
<keyword evidence="3" id="KW-1185">Reference proteome</keyword>
<feature type="compositionally biased region" description="Basic and acidic residues" evidence="1">
    <location>
        <begin position="106"/>
        <end position="117"/>
    </location>
</feature>
<organism evidence="2 3">
    <name type="scientific">Hibiscus syriacus</name>
    <name type="common">Rose of Sharon</name>
    <dbReference type="NCBI Taxonomy" id="106335"/>
    <lineage>
        <taxon>Eukaryota</taxon>
        <taxon>Viridiplantae</taxon>
        <taxon>Streptophyta</taxon>
        <taxon>Embryophyta</taxon>
        <taxon>Tracheophyta</taxon>
        <taxon>Spermatophyta</taxon>
        <taxon>Magnoliopsida</taxon>
        <taxon>eudicotyledons</taxon>
        <taxon>Gunneridae</taxon>
        <taxon>Pentapetalae</taxon>
        <taxon>rosids</taxon>
        <taxon>malvids</taxon>
        <taxon>Malvales</taxon>
        <taxon>Malvaceae</taxon>
        <taxon>Malvoideae</taxon>
        <taxon>Hibiscus</taxon>
    </lineage>
</organism>
<evidence type="ECO:0000313" key="3">
    <source>
        <dbReference type="Proteomes" id="UP000436088"/>
    </source>
</evidence>
<proteinExistence type="predicted"/>
<evidence type="ECO:0000256" key="1">
    <source>
        <dbReference type="SAM" id="MobiDB-lite"/>
    </source>
</evidence>
<name>A0A6A3D0F0_HIBSY</name>
<feature type="region of interest" description="Disordered" evidence="1">
    <location>
        <begin position="106"/>
        <end position="147"/>
    </location>
</feature>
<dbReference type="EMBL" id="VEPZ02000133">
    <property type="protein sequence ID" value="KAE8732819.1"/>
    <property type="molecule type" value="Genomic_DNA"/>
</dbReference>
<dbReference type="Proteomes" id="UP000436088">
    <property type="component" value="Unassembled WGS sequence"/>
</dbReference>
<sequence length="235" mass="25706">MLEPVQRGKFGESPSYVVTHPIAATCGGQLDLLERSVKAWTERCASVEAEAVLLSGQTRYADDETPLQREGSVPLTETLPIPQPELKAFTKKENFDPVLPASKWAREDNDCDDERKRSSQGLGLSYSSSGSENAGDGPSKTDELEFGSKLNIPVLSESAMNEEKRKNIKREERDAGMICMTLQESGIGVKAKVSALQENHQTGSDRGGEIGSETDGKRVEAEKGMIMTEIEVERE</sequence>